<name>A0A4C1UMQ8_EUMVA</name>
<keyword evidence="2" id="KW-1185">Reference proteome</keyword>
<proteinExistence type="predicted"/>
<comment type="caution">
    <text evidence="1">The sequence shown here is derived from an EMBL/GenBank/DDBJ whole genome shotgun (WGS) entry which is preliminary data.</text>
</comment>
<accession>A0A4C1UMQ8</accession>
<gene>
    <name evidence="1" type="ORF">EVAR_15937_1</name>
</gene>
<evidence type="ECO:0000313" key="1">
    <source>
        <dbReference type="EMBL" id="GBP27164.1"/>
    </source>
</evidence>
<reference evidence="1 2" key="1">
    <citation type="journal article" date="2019" name="Commun. Biol.">
        <title>The bagworm genome reveals a unique fibroin gene that provides high tensile strength.</title>
        <authorList>
            <person name="Kono N."/>
            <person name="Nakamura H."/>
            <person name="Ohtoshi R."/>
            <person name="Tomita M."/>
            <person name="Numata K."/>
            <person name="Arakawa K."/>
        </authorList>
    </citation>
    <scope>NUCLEOTIDE SEQUENCE [LARGE SCALE GENOMIC DNA]</scope>
</reference>
<dbReference type="EMBL" id="BGZK01000190">
    <property type="protein sequence ID" value="GBP27164.1"/>
    <property type="molecule type" value="Genomic_DNA"/>
</dbReference>
<protein>
    <submittedName>
        <fullName evidence="1">Uncharacterized protein</fullName>
    </submittedName>
</protein>
<evidence type="ECO:0000313" key="2">
    <source>
        <dbReference type="Proteomes" id="UP000299102"/>
    </source>
</evidence>
<dbReference type="AlphaFoldDB" id="A0A4C1UMQ8"/>
<sequence>MDEDYNDPQDVLNEGGNRIAGDGADGCEIQKAEFQVRNMAEICDNLYPLKSKLISLDGDLKLKSSFEDQQWTLACSMQPTAEE</sequence>
<organism evidence="1 2">
    <name type="scientific">Eumeta variegata</name>
    <name type="common">Bagworm moth</name>
    <name type="synonym">Eumeta japonica</name>
    <dbReference type="NCBI Taxonomy" id="151549"/>
    <lineage>
        <taxon>Eukaryota</taxon>
        <taxon>Metazoa</taxon>
        <taxon>Ecdysozoa</taxon>
        <taxon>Arthropoda</taxon>
        <taxon>Hexapoda</taxon>
        <taxon>Insecta</taxon>
        <taxon>Pterygota</taxon>
        <taxon>Neoptera</taxon>
        <taxon>Endopterygota</taxon>
        <taxon>Lepidoptera</taxon>
        <taxon>Glossata</taxon>
        <taxon>Ditrysia</taxon>
        <taxon>Tineoidea</taxon>
        <taxon>Psychidae</taxon>
        <taxon>Oiketicinae</taxon>
        <taxon>Eumeta</taxon>
    </lineage>
</organism>
<dbReference type="Proteomes" id="UP000299102">
    <property type="component" value="Unassembled WGS sequence"/>
</dbReference>